<dbReference type="EMBL" id="PGGM01000025">
    <property type="protein sequence ID" value="PSH56323.1"/>
    <property type="molecule type" value="Genomic_DNA"/>
</dbReference>
<gene>
    <name evidence="1" type="ORF">CU103_30145</name>
</gene>
<sequence length="97" mass="10779">MYSIVAKKPSDCSARELEQFVKLVMAGGEVANGLPARVQKEVSLVMLFNDEELVGTTGLKRPETDYQNKVFRRNQTKRGANSGQGLFNQHFATGFKV</sequence>
<accession>A0A2P7AQB9</accession>
<reference evidence="2" key="1">
    <citation type="submission" date="2017-11" db="EMBL/GenBank/DDBJ databases">
        <authorList>
            <person name="Kuznetsova I."/>
            <person name="Sazanova A."/>
            <person name="Chirak E."/>
            <person name="Safronova V."/>
            <person name="Willems A."/>
        </authorList>
    </citation>
    <scope>NUCLEOTIDE SEQUENCE [LARGE SCALE GENOMIC DNA]</scope>
    <source>
        <strain evidence="2">CCBAU 03422</strain>
    </source>
</reference>
<comment type="caution">
    <text evidence="1">The sequence shown here is derived from an EMBL/GenBank/DDBJ whole genome shotgun (WGS) entry which is preliminary data.</text>
</comment>
<evidence type="ECO:0000313" key="1">
    <source>
        <dbReference type="EMBL" id="PSH56323.1"/>
    </source>
</evidence>
<organism evidence="1 2">
    <name type="scientific">Phyllobacterium sophorae</name>
    <dbReference type="NCBI Taxonomy" id="1520277"/>
    <lineage>
        <taxon>Bacteria</taxon>
        <taxon>Pseudomonadati</taxon>
        <taxon>Pseudomonadota</taxon>
        <taxon>Alphaproteobacteria</taxon>
        <taxon>Hyphomicrobiales</taxon>
        <taxon>Phyllobacteriaceae</taxon>
        <taxon>Phyllobacterium</taxon>
    </lineage>
</organism>
<evidence type="ECO:0000313" key="2">
    <source>
        <dbReference type="Proteomes" id="UP000241764"/>
    </source>
</evidence>
<dbReference type="Proteomes" id="UP000241764">
    <property type="component" value="Unassembled WGS sequence"/>
</dbReference>
<keyword evidence="2" id="KW-1185">Reference proteome</keyword>
<proteinExistence type="predicted"/>
<name>A0A2P7AQB9_9HYPH</name>
<protein>
    <submittedName>
        <fullName evidence="1">Uncharacterized protein</fullName>
    </submittedName>
</protein>
<dbReference type="AlphaFoldDB" id="A0A2P7AQB9"/>